<evidence type="ECO:0000313" key="1">
    <source>
        <dbReference type="EMBL" id="AHY25321.1"/>
    </source>
</evidence>
<sequence>MPAFRDYQTIRFLDKTGYMEEVQAPWIRNFIGDNMEFIIIKRDDRWKEPRVFLVNNEIIDTQGHSMVVFTEDDIDNGFIEVVDNPMNEILVKAAVADEVKKAMAEQQAAADKINKMMGFI</sequence>
<reference evidence="1 2" key="1">
    <citation type="submission" date="2014-01" db="EMBL/GenBank/DDBJ databases">
        <authorList>
            <person name="Zhang G."/>
            <person name="Jin J."/>
            <person name="Li Z.J."/>
            <person name="Wang S.W."/>
            <person name="Chen S.J."/>
            <person name="Wang S.M."/>
            <person name="Wang X.T."/>
            <person name="Li Y.H."/>
            <person name="Wang J."/>
            <person name="Yang C.K."/>
            <person name="Wang L."/>
        </authorList>
    </citation>
    <scope>NUCLEOTIDE SEQUENCE [LARGE SCALE GENOMIC DNA]</scope>
</reference>
<dbReference type="KEGG" id="vg:19484958"/>
<proteinExistence type="predicted"/>
<dbReference type="Proteomes" id="UP000024445">
    <property type="component" value="Segment"/>
</dbReference>
<name>A0A023W674_9CAUD</name>
<dbReference type="EMBL" id="KJ025957">
    <property type="protein sequence ID" value="AHY25321.1"/>
    <property type="molecule type" value="Genomic_DNA"/>
</dbReference>
<dbReference type="RefSeq" id="YP_009030121.1">
    <property type="nucleotide sequence ID" value="NC_024121.1"/>
</dbReference>
<gene>
    <name evidence="1" type="ORF">PS2_074</name>
</gene>
<organism evidence="1 2">
    <name type="scientific">Serratia phage PS2</name>
    <dbReference type="NCBI Taxonomy" id="1481112"/>
    <lineage>
        <taxon>Viruses</taxon>
        <taxon>Duplodnaviria</taxon>
        <taxon>Heunggongvirae</taxon>
        <taxon>Uroviricota</taxon>
        <taxon>Caudoviricetes</taxon>
        <taxon>Muldoonvirus</taxon>
        <taxon>Muldoonvirus PS2</taxon>
    </lineage>
</organism>
<evidence type="ECO:0000313" key="2">
    <source>
        <dbReference type="Proteomes" id="UP000024445"/>
    </source>
</evidence>
<protein>
    <submittedName>
        <fullName evidence="1">Uncharacterized protein</fullName>
    </submittedName>
</protein>
<accession>A0A023W674</accession>
<keyword evidence="2" id="KW-1185">Reference proteome</keyword>
<dbReference type="GeneID" id="19484958"/>